<keyword evidence="1" id="KW-0472">Membrane</keyword>
<keyword evidence="1" id="KW-1133">Transmembrane helix</keyword>
<proteinExistence type="predicted"/>
<dbReference type="Proteomes" id="UP001248134">
    <property type="component" value="Unassembled WGS sequence"/>
</dbReference>
<feature type="transmembrane region" description="Helical" evidence="1">
    <location>
        <begin position="33"/>
        <end position="54"/>
    </location>
</feature>
<protein>
    <submittedName>
        <fullName evidence="2">Uncharacterized protein</fullName>
    </submittedName>
</protein>
<feature type="transmembrane region" description="Helical" evidence="1">
    <location>
        <begin position="7"/>
        <end position="27"/>
    </location>
</feature>
<name>A0AAJ2DMY8_9BACI</name>
<evidence type="ECO:0000313" key="2">
    <source>
        <dbReference type="EMBL" id="MDR4329784.1"/>
    </source>
</evidence>
<reference evidence="2" key="1">
    <citation type="submission" date="2019-07" db="EMBL/GenBank/DDBJ databases">
        <title>Phylogenomic Reclassification of ATCC Bacillus Strains and Various Taxa within the Genus Bacillus.</title>
        <authorList>
            <person name="Riojas M.A."/>
            <person name="Frank A.M."/>
            <person name="Fenn S.L."/>
            <person name="King S.P."/>
            <person name="Brower S.M."/>
            <person name="Hazbon M.H."/>
        </authorList>
    </citation>
    <scope>NUCLEOTIDE SEQUENCE</scope>
    <source>
        <strain evidence="2">NR-12239</strain>
    </source>
</reference>
<comment type="caution">
    <text evidence="2">The sequence shown here is derived from an EMBL/GenBank/DDBJ whole genome shotgun (WGS) entry which is preliminary data.</text>
</comment>
<evidence type="ECO:0000256" key="1">
    <source>
        <dbReference type="SAM" id="Phobius"/>
    </source>
</evidence>
<accession>A0AAJ2DMY8</accession>
<dbReference type="EMBL" id="VLYX01000112">
    <property type="protein sequence ID" value="MDR4329784.1"/>
    <property type="molecule type" value="Genomic_DNA"/>
</dbReference>
<dbReference type="AlphaFoldDB" id="A0AAJ2DMY8"/>
<gene>
    <name evidence="2" type="ORF">FOS08_29550</name>
</gene>
<evidence type="ECO:0000313" key="3">
    <source>
        <dbReference type="Proteomes" id="UP001248134"/>
    </source>
</evidence>
<sequence length="82" mass="9907">MNKNHIWLALLLSLLIVMPWNLLFFYTPILLPIMGFISKFILYFLLVLVSLRFLQYLKHKTNYEKELIELIKKSNHLTNKEK</sequence>
<keyword evidence="1" id="KW-0812">Transmembrane</keyword>
<organism evidence="2 3">
    <name type="scientific">Bacillus pseudomycoides</name>
    <dbReference type="NCBI Taxonomy" id="64104"/>
    <lineage>
        <taxon>Bacteria</taxon>
        <taxon>Bacillati</taxon>
        <taxon>Bacillota</taxon>
        <taxon>Bacilli</taxon>
        <taxon>Bacillales</taxon>
        <taxon>Bacillaceae</taxon>
        <taxon>Bacillus</taxon>
        <taxon>Bacillus cereus group</taxon>
    </lineage>
</organism>